<dbReference type="InterPro" id="IPR049945">
    <property type="entry name" value="AAA_22"/>
</dbReference>
<organism evidence="2 3">
    <name type="scientific">Candidatus Anaerobiospirillum pullistercoris</name>
    <dbReference type="NCBI Taxonomy" id="2838452"/>
    <lineage>
        <taxon>Bacteria</taxon>
        <taxon>Pseudomonadati</taxon>
        <taxon>Pseudomonadota</taxon>
        <taxon>Gammaproteobacteria</taxon>
        <taxon>Aeromonadales</taxon>
        <taxon>Succinivibrionaceae</taxon>
        <taxon>Anaerobiospirillum</taxon>
    </lineage>
</organism>
<reference evidence="2" key="1">
    <citation type="journal article" date="2021" name="PeerJ">
        <title>Extensive microbial diversity within the chicken gut microbiome revealed by metagenomics and culture.</title>
        <authorList>
            <person name="Gilroy R."/>
            <person name="Ravi A."/>
            <person name="Getino M."/>
            <person name="Pursley I."/>
            <person name="Horton D.L."/>
            <person name="Alikhan N.F."/>
            <person name="Baker D."/>
            <person name="Gharbi K."/>
            <person name="Hall N."/>
            <person name="Watson M."/>
            <person name="Adriaenssens E.M."/>
            <person name="Foster-Nyarko E."/>
            <person name="Jarju S."/>
            <person name="Secka A."/>
            <person name="Antonio M."/>
            <person name="Oren A."/>
            <person name="Chaudhuri R.R."/>
            <person name="La Ragione R."/>
            <person name="Hildebrand F."/>
            <person name="Pallen M.J."/>
        </authorList>
    </citation>
    <scope>NUCLEOTIDE SEQUENCE</scope>
    <source>
        <strain evidence="2">USASDec5-558</strain>
    </source>
</reference>
<gene>
    <name evidence="2" type="ORF">H9850_11515</name>
</gene>
<evidence type="ECO:0000259" key="1">
    <source>
        <dbReference type="SMART" id="SM00382"/>
    </source>
</evidence>
<dbReference type="SUPFAM" id="SSF52540">
    <property type="entry name" value="P-loop containing nucleoside triphosphate hydrolases"/>
    <property type="match status" value="1"/>
</dbReference>
<feature type="domain" description="AAA+ ATPase" evidence="1">
    <location>
        <begin position="42"/>
        <end position="189"/>
    </location>
</feature>
<dbReference type="SMART" id="SM00382">
    <property type="entry name" value="AAA"/>
    <property type="match status" value="1"/>
</dbReference>
<name>A0A9D2B1W1_9GAMM</name>
<dbReference type="PANTHER" id="PTHR35894">
    <property type="entry name" value="GENERAL SECRETION PATHWAY PROTEIN A-RELATED"/>
    <property type="match status" value="1"/>
</dbReference>
<accession>A0A9D2B1W1</accession>
<dbReference type="InterPro" id="IPR003593">
    <property type="entry name" value="AAA+_ATPase"/>
</dbReference>
<dbReference type="EMBL" id="DXEV01000226">
    <property type="protein sequence ID" value="HIX58075.1"/>
    <property type="molecule type" value="Genomic_DNA"/>
</dbReference>
<dbReference type="Proteomes" id="UP000886829">
    <property type="component" value="Unassembled WGS sequence"/>
</dbReference>
<dbReference type="GO" id="GO:0016887">
    <property type="term" value="F:ATP hydrolysis activity"/>
    <property type="evidence" value="ECO:0007669"/>
    <property type="project" value="InterPro"/>
</dbReference>
<dbReference type="CDD" id="cd00009">
    <property type="entry name" value="AAA"/>
    <property type="match status" value="1"/>
</dbReference>
<reference evidence="2" key="2">
    <citation type="submission" date="2021-04" db="EMBL/GenBank/DDBJ databases">
        <authorList>
            <person name="Gilroy R."/>
        </authorList>
    </citation>
    <scope>NUCLEOTIDE SEQUENCE</scope>
    <source>
        <strain evidence="2">USASDec5-558</strain>
    </source>
</reference>
<dbReference type="InterPro" id="IPR052026">
    <property type="entry name" value="ExeA_AAA_ATPase_DNA-bind"/>
</dbReference>
<evidence type="ECO:0000313" key="2">
    <source>
        <dbReference type="EMBL" id="HIX58075.1"/>
    </source>
</evidence>
<dbReference type="Pfam" id="PF13401">
    <property type="entry name" value="AAA_22"/>
    <property type="match status" value="1"/>
</dbReference>
<evidence type="ECO:0000313" key="3">
    <source>
        <dbReference type="Proteomes" id="UP000886829"/>
    </source>
</evidence>
<dbReference type="InterPro" id="IPR027417">
    <property type="entry name" value="P-loop_NTPase"/>
</dbReference>
<comment type="caution">
    <text evidence="2">The sequence shown here is derived from an EMBL/GenBank/DDBJ whole genome shotgun (WGS) entry which is preliminary data.</text>
</comment>
<dbReference type="AlphaFoldDB" id="A0A9D2B1W1"/>
<dbReference type="Gene3D" id="3.40.50.300">
    <property type="entry name" value="P-loop containing nucleotide triphosphate hydrolases"/>
    <property type="match status" value="1"/>
</dbReference>
<dbReference type="PANTHER" id="PTHR35894:SF1">
    <property type="entry name" value="PHOSPHORIBULOKINASE _ URIDINE KINASE FAMILY"/>
    <property type="match status" value="1"/>
</dbReference>
<dbReference type="Gene3D" id="3.90.70.10">
    <property type="entry name" value="Cysteine proteinases"/>
    <property type="match status" value="1"/>
</dbReference>
<sequence length="699" mass="76926">MYLDFFGLDDYPFDGLPDRRFYYVGGSQHQSLGLLTTALSRSGSICVLSGASGAGKTTLVRMLMRSLPRRMRIISIDDPRLNPHMLLATILRASGVVATSLESIAELTLKLRQMLEKSIAMGIITTVICDEAQGLSDDVLEQIRLISNIEGEAGKMINFLLVGQEDLLAHINKPEHDMLKNRIKIFAVLPRLKEEEVGAYLTYRLQQVSCMKPIFTNRAIAVITKKSQGVPRLINAIADMCLTLACQKKKQQVNSLIANKAAHIVRYNKVGFKDYALTYLKEIFSLSLYEKILVIAAAAVCAAGAYMGTLYLVERYYPLQTVQGALISDTDVQEQYREVSDYLFLGKNAASRELYLFNRAISQAYFKSDAFATLVKVNGYAVGVTEGGGSGSAGGESSSAGAGTTVIDNGEVVIGDELLESVGLQSLYQVGDFEEALSYNAPVLIGLIDDNLTPFYTVLYRLNDDVAQLIIGQYLFSVKLDYVRDRYLGSYTLLHPYIGDLSDLESPKTDVRKGRENQLRPYLESYRQKALEDTNRDANLALAAIDQQKEVVSQVRLQVRQQLLSALNSSDKSDEELDKEVSAQLDEALQQSTAYQDALTRLKECEDISSRYEVRADNIRTISLKLDDGYERAMALFLEDMGFSEVSYKAVAVLTLQHADMPRLTDVDPSSVTGTANSAVPAAAAAASADAAAAERAQD</sequence>
<proteinExistence type="predicted"/>
<protein>
    <submittedName>
        <fullName evidence="2">AAA family ATPase</fullName>
    </submittedName>
</protein>